<name>A0A6M3KHG2_9ZZZZ</name>
<evidence type="ECO:0000313" key="1">
    <source>
        <dbReference type="EMBL" id="QJA81429.1"/>
    </source>
</evidence>
<dbReference type="AlphaFoldDB" id="A0A6M3KHG2"/>
<dbReference type="EMBL" id="MT142459">
    <property type="protein sequence ID" value="QJA81429.1"/>
    <property type="molecule type" value="Genomic_DNA"/>
</dbReference>
<accession>A0A6M3KHG2</accession>
<organism evidence="1">
    <name type="scientific">viral metagenome</name>
    <dbReference type="NCBI Taxonomy" id="1070528"/>
    <lineage>
        <taxon>unclassified sequences</taxon>
        <taxon>metagenomes</taxon>
        <taxon>organismal metagenomes</taxon>
    </lineage>
</organism>
<reference evidence="1" key="1">
    <citation type="submission" date="2020-03" db="EMBL/GenBank/DDBJ databases">
        <title>The deep terrestrial virosphere.</title>
        <authorList>
            <person name="Holmfeldt K."/>
            <person name="Nilsson E."/>
            <person name="Simone D."/>
            <person name="Lopez-Fernandez M."/>
            <person name="Wu X."/>
            <person name="de Brujin I."/>
            <person name="Lundin D."/>
            <person name="Andersson A."/>
            <person name="Bertilsson S."/>
            <person name="Dopson M."/>
        </authorList>
    </citation>
    <scope>NUCLEOTIDE SEQUENCE</scope>
    <source>
        <strain evidence="1">MM415A00534</strain>
    </source>
</reference>
<proteinExistence type="predicted"/>
<gene>
    <name evidence="1" type="ORF">MM415A00534_0001</name>
</gene>
<sequence>MLSAILTDNILLDDATFEGNDFDRMKGGVKRAIEVWLREDKSWKKVELSTTSICLLRKEK</sequence>
<protein>
    <submittedName>
        <fullName evidence="1">Uncharacterized protein</fullName>
    </submittedName>
</protein>